<dbReference type="SUPFAM" id="SSF141091">
    <property type="entry name" value="L21p-like"/>
    <property type="match status" value="1"/>
</dbReference>
<dbReference type="GO" id="GO:0009536">
    <property type="term" value="C:plastid"/>
    <property type="evidence" value="ECO:0007669"/>
    <property type="project" value="UniProtKB-SubCell"/>
</dbReference>
<proteinExistence type="inferred from homology"/>
<keyword evidence="4" id="KW-0699">rRNA-binding</keyword>
<keyword evidence="5" id="KW-0694">RNA-binding</keyword>
<dbReference type="GO" id="GO:0005762">
    <property type="term" value="C:mitochondrial large ribosomal subunit"/>
    <property type="evidence" value="ECO:0007669"/>
    <property type="project" value="TreeGrafter"/>
</dbReference>
<accession>A0A3G3MIC8</accession>
<sequence>MLYAIVEISGKQLWVQPGRFYDVNKIKGNPGETILLNKVLLLNKEGEVLIGRPCVQDMYIKAKILKHLRGRKITAFKAKPKKNVRVKKGHRQQLTRLLIQGI</sequence>
<name>A0A3G3MIC8_9FLOR</name>
<dbReference type="AlphaFoldDB" id="A0A3G3MIC8"/>
<geneLocation type="plastid" evidence="9"/>
<protein>
    <recommendedName>
        <fullName evidence="8">50S ribosomal protein L21, chloroplastic</fullName>
    </recommendedName>
</protein>
<dbReference type="HAMAP" id="MF_01363">
    <property type="entry name" value="Ribosomal_bL21"/>
    <property type="match status" value="1"/>
</dbReference>
<comment type="similarity">
    <text evidence="2">Belongs to the bacterial ribosomal protein bL21 family.</text>
</comment>
<dbReference type="EMBL" id="MH281630">
    <property type="protein sequence ID" value="AYR06555.1"/>
    <property type="molecule type" value="Genomic_DNA"/>
</dbReference>
<dbReference type="InterPro" id="IPR018258">
    <property type="entry name" value="Ribosomal_bL21_CS"/>
</dbReference>
<dbReference type="PANTHER" id="PTHR21349">
    <property type="entry name" value="50S RIBOSOMAL PROTEIN L21"/>
    <property type="match status" value="1"/>
</dbReference>
<evidence type="ECO:0000256" key="3">
    <source>
        <dbReference type="ARBA" id="ARBA00022640"/>
    </source>
</evidence>
<keyword evidence="7" id="KW-0687">Ribonucleoprotein</keyword>
<evidence type="ECO:0000256" key="1">
    <source>
        <dbReference type="ARBA" id="ARBA00004474"/>
    </source>
</evidence>
<evidence type="ECO:0000256" key="2">
    <source>
        <dbReference type="ARBA" id="ARBA00008563"/>
    </source>
</evidence>
<dbReference type="GO" id="GO:0006412">
    <property type="term" value="P:translation"/>
    <property type="evidence" value="ECO:0007669"/>
    <property type="project" value="InterPro"/>
</dbReference>
<evidence type="ECO:0000256" key="8">
    <source>
        <dbReference type="ARBA" id="ARBA00035397"/>
    </source>
</evidence>
<dbReference type="InterPro" id="IPR001787">
    <property type="entry name" value="Ribosomal_bL21"/>
</dbReference>
<dbReference type="Pfam" id="PF00829">
    <property type="entry name" value="Ribosomal_L21p"/>
    <property type="match status" value="1"/>
</dbReference>
<reference evidence="9" key="1">
    <citation type="journal article" date="2018" name="Genome Biol. Evol.">
        <title>Mitochondrial and Plastid Genomes from Coralline Red Algae Provide Insights into the Incongruent Evolutionary Histories of Organelles.</title>
        <authorList>
            <person name="Lee J."/>
            <person name="Song H.J."/>
            <person name="In Park S."/>
            <person name="Lee Y.M."/>
            <person name="Jeong S.Y."/>
            <person name="Oh Cho T."/>
            <person name="Kim J.H."/>
            <person name="Choi H.G."/>
            <person name="Choi C.G."/>
            <person name="Nelson W.A."/>
            <person name="Fredericq S."/>
            <person name="Bhattacharya D."/>
            <person name="Su Yoon H."/>
        </authorList>
    </citation>
    <scope>NUCLEOTIDE SEQUENCE</scope>
</reference>
<dbReference type="InterPro" id="IPR036164">
    <property type="entry name" value="bL21-like_sf"/>
</dbReference>
<dbReference type="GO" id="GO:0019843">
    <property type="term" value="F:rRNA binding"/>
    <property type="evidence" value="ECO:0007669"/>
    <property type="project" value="UniProtKB-KW"/>
</dbReference>
<evidence type="ECO:0000313" key="9">
    <source>
        <dbReference type="EMBL" id="AYR06555.1"/>
    </source>
</evidence>
<keyword evidence="3 9" id="KW-0934">Plastid</keyword>
<organism evidence="9">
    <name type="scientific">Rhodogorgon sp</name>
    <dbReference type="NCBI Taxonomy" id="2485824"/>
    <lineage>
        <taxon>Eukaryota</taxon>
        <taxon>Rhodophyta</taxon>
        <taxon>Florideophyceae</taxon>
        <taxon>Corallinophycidae</taxon>
        <taxon>Rhodogorgonales</taxon>
        <taxon>Rhodogorgonaceae</taxon>
        <taxon>Rhodogorgon</taxon>
    </lineage>
</organism>
<evidence type="ECO:0000256" key="7">
    <source>
        <dbReference type="ARBA" id="ARBA00023274"/>
    </source>
</evidence>
<comment type="subcellular location">
    <subcellularLocation>
        <location evidence="1">Plastid</location>
    </subcellularLocation>
</comment>
<dbReference type="InterPro" id="IPR028909">
    <property type="entry name" value="bL21-like"/>
</dbReference>
<evidence type="ECO:0000256" key="5">
    <source>
        <dbReference type="ARBA" id="ARBA00022884"/>
    </source>
</evidence>
<dbReference type="NCBIfam" id="TIGR00061">
    <property type="entry name" value="L21"/>
    <property type="match status" value="1"/>
</dbReference>
<dbReference type="PANTHER" id="PTHR21349:SF7">
    <property type="entry name" value="LARGE RIBOSOMAL SUBUNIT PROTEIN BL21C"/>
    <property type="match status" value="1"/>
</dbReference>
<evidence type="ECO:0000256" key="4">
    <source>
        <dbReference type="ARBA" id="ARBA00022730"/>
    </source>
</evidence>
<evidence type="ECO:0000256" key="6">
    <source>
        <dbReference type="ARBA" id="ARBA00022980"/>
    </source>
</evidence>
<gene>
    <name evidence="9" type="primary">rpl21</name>
</gene>
<keyword evidence="6 9" id="KW-0689">Ribosomal protein</keyword>
<dbReference type="GO" id="GO:0003735">
    <property type="term" value="F:structural constituent of ribosome"/>
    <property type="evidence" value="ECO:0007669"/>
    <property type="project" value="InterPro"/>
</dbReference>
<dbReference type="PROSITE" id="PS01169">
    <property type="entry name" value="RIBOSOMAL_L21"/>
    <property type="match status" value="1"/>
</dbReference>